<comment type="similarity">
    <text evidence="1 3">Belongs to the bacterial flagellin family.</text>
</comment>
<evidence type="ECO:0000259" key="4">
    <source>
        <dbReference type="Pfam" id="PF00669"/>
    </source>
</evidence>
<dbReference type="PANTHER" id="PTHR42792">
    <property type="entry name" value="FLAGELLIN"/>
    <property type="match status" value="1"/>
</dbReference>
<evidence type="ECO:0000256" key="1">
    <source>
        <dbReference type="ARBA" id="ARBA00005709"/>
    </source>
</evidence>
<protein>
    <recommendedName>
        <fullName evidence="3">Flagellin</fullName>
    </recommendedName>
</protein>
<dbReference type="Proteomes" id="UP000029567">
    <property type="component" value="Unassembled WGS sequence"/>
</dbReference>
<feature type="domain" description="Flagellin C-terminal" evidence="5">
    <location>
        <begin position="429"/>
        <end position="503"/>
    </location>
</feature>
<dbReference type="InterPro" id="IPR001029">
    <property type="entry name" value="Flagellin_N"/>
</dbReference>
<dbReference type="InterPro" id="IPR046358">
    <property type="entry name" value="Flagellin_C"/>
</dbReference>
<dbReference type="InterPro" id="IPR001492">
    <property type="entry name" value="Flagellin"/>
</dbReference>
<name>A0A0E3B8N0_9BURK</name>
<comment type="function">
    <text evidence="3">Flagellin is the subunit protein which polymerizes to form the filaments of bacterial flagella.</text>
</comment>
<gene>
    <name evidence="6" type="ORF">P245_24820</name>
</gene>
<dbReference type="EMBL" id="AWTN01000134">
    <property type="protein sequence ID" value="KGG83761.1"/>
    <property type="molecule type" value="Genomic_DNA"/>
</dbReference>
<dbReference type="GO" id="GO:0005198">
    <property type="term" value="F:structural molecule activity"/>
    <property type="evidence" value="ECO:0007669"/>
    <property type="project" value="UniProtKB-UniRule"/>
</dbReference>
<dbReference type="Pfam" id="PF00700">
    <property type="entry name" value="Flagellin_C"/>
    <property type="match status" value="1"/>
</dbReference>
<organism evidence="6 7">
    <name type="scientific">Comamonas thiooxydans</name>
    <dbReference type="NCBI Taxonomy" id="363952"/>
    <lineage>
        <taxon>Bacteria</taxon>
        <taxon>Pseudomonadati</taxon>
        <taxon>Pseudomonadota</taxon>
        <taxon>Betaproteobacteria</taxon>
        <taxon>Burkholderiales</taxon>
        <taxon>Comamonadaceae</taxon>
        <taxon>Comamonas</taxon>
    </lineage>
</organism>
<evidence type="ECO:0000256" key="2">
    <source>
        <dbReference type="ARBA" id="ARBA00023143"/>
    </source>
</evidence>
<evidence type="ECO:0000259" key="5">
    <source>
        <dbReference type="Pfam" id="PF00700"/>
    </source>
</evidence>
<dbReference type="PRINTS" id="PR00207">
    <property type="entry name" value="FLAGELLIN"/>
</dbReference>
<proteinExistence type="inferred from homology"/>
<dbReference type="PANTHER" id="PTHR42792:SF2">
    <property type="entry name" value="FLAGELLIN"/>
    <property type="match status" value="1"/>
</dbReference>
<comment type="subcellular location">
    <subcellularLocation>
        <location evidence="3">Secreted</location>
    </subcellularLocation>
    <subcellularLocation>
        <location evidence="3">Bacterial flagellum</location>
    </subcellularLocation>
</comment>
<keyword evidence="3" id="KW-0964">Secreted</keyword>
<accession>A0A0E3B8N0</accession>
<dbReference type="GO" id="GO:0005576">
    <property type="term" value="C:extracellular region"/>
    <property type="evidence" value="ECO:0007669"/>
    <property type="project" value="UniProtKB-SubCell"/>
</dbReference>
<comment type="caution">
    <text evidence="6">The sequence shown here is derived from an EMBL/GenBank/DDBJ whole genome shotgun (WGS) entry which is preliminary data.</text>
</comment>
<dbReference type="Gene3D" id="2.170.280.10">
    <property type="entry name" value="f41 fragment of flagellin, middle domain"/>
    <property type="match status" value="1"/>
</dbReference>
<feature type="domain" description="Flagellin N-terminal" evidence="4">
    <location>
        <begin position="7"/>
        <end position="143"/>
    </location>
</feature>
<dbReference type="AlphaFoldDB" id="A0A0E3B8N0"/>
<dbReference type="Pfam" id="PF00669">
    <property type="entry name" value="Flagellin_N"/>
    <property type="match status" value="1"/>
</dbReference>
<keyword evidence="2 3" id="KW-0975">Bacterial flagellum</keyword>
<dbReference type="Gene3D" id="1.20.1330.10">
    <property type="entry name" value="f41 fragment of flagellin, N-terminal domain"/>
    <property type="match status" value="1"/>
</dbReference>
<dbReference type="GO" id="GO:0009288">
    <property type="term" value="C:bacterial-type flagellum"/>
    <property type="evidence" value="ECO:0007669"/>
    <property type="project" value="UniProtKB-SubCell"/>
</dbReference>
<dbReference type="SUPFAM" id="SSF64518">
    <property type="entry name" value="Phase 1 flagellin"/>
    <property type="match status" value="1"/>
</dbReference>
<dbReference type="Gene3D" id="2.30.220.10">
    <property type="entry name" value="f41 fragment of flagellin, C-terminal domain"/>
    <property type="match status" value="1"/>
</dbReference>
<evidence type="ECO:0000313" key="6">
    <source>
        <dbReference type="EMBL" id="KGG83761.1"/>
    </source>
</evidence>
<evidence type="ECO:0000256" key="3">
    <source>
        <dbReference type="RuleBase" id="RU362073"/>
    </source>
</evidence>
<dbReference type="Gene3D" id="1.20.120.340">
    <property type="entry name" value="Flagellar protein FliS"/>
    <property type="match status" value="1"/>
</dbReference>
<reference evidence="6 7" key="1">
    <citation type="submission" date="2013-09" db="EMBL/GenBank/DDBJ databases">
        <title>High correlation between genotypes and phenotypes of environmental bacteria Comamonas testosteroni strains.</title>
        <authorList>
            <person name="Liu L."/>
            <person name="Zhu W."/>
            <person name="Xia X."/>
            <person name="Xu B."/>
            <person name="Luo M."/>
            <person name="Wang G."/>
        </authorList>
    </citation>
    <scope>NUCLEOTIDE SEQUENCE [LARGE SCALE GENOMIC DNA]</scope>
    <source>
        <strain evidence="6 7">JL14</strain>
    </source>
</reference>
<sequence length="515" mass="54332">MLTMVTINTNLQSLTAQRHLSASQLSLTTTMQRLSSGLRVNSAKDDAAGLAISERMNTQVRGMAVASRNANDGISLSQVAEGAMQKLMDILQRSRELAVQAANGTNSSSDRQALDSERAQLLQEFSRIASSSNFNGQKLIDGSFMAQSFQVGANAGEVIGVNLPSLQAPNLGAYGWPLQQSPTTNSYAIARGNDEMVPAGDLVLRDKPIAIERNESMASIAQKINDAGFDPKIYAQASTSAVLSFNKSLPHSTPPVTVTVKLIAGDDLSKAQSVSFTWDHANPDVASIKQAINAVSGQTGVRAEDGPYADDVRLVNDAGETIRVLNDSAPGVSMFIRDNLGAGNGWTNGVTVPGANGAGVLGAGAHDIQVQGNLAMMSEDTFDMDGGGYDLDGDPTGPFPAMQWTVQKFRLTDARLGTAEHARQALIIYDAALRQVTSARADVGAVQSRFESVIANIDIAAENMAASRSRIVDADYAVETAKLAQQKILQDAGTAMLAQAHSVVAEQALALLKDV</sequence>
<evidence type="ECO:0000313" key="7">
    <source>
        <dbReference type="Proteomes" id="UP000029567"/>
    </source>
</evidence>
<dbReference type="Gene3D" id="6.10.280.190">
    <property type="match status" value="1"/>
</dbReference>